<feature type="compositionally biased region" description="Polar residues" evidence="5">
    <location>
        <begin position="248"/>
        <end position="262"/>
    </location>
</feature>
<dbReference type="AlphaFoldDB" id="A0A168B5S3"/>
<comment type="subcellular location">
    <subcellularLocation>
        <location evidence="1">Membrane</location>
        <topology evidence="1">Single-pass membrane protein</topology>
    </subcellularLocation>
</comment>
<keyword evidence="3 6" id="KW-1133">Transmembrane helix</keyword>
<protein>
    <submittedName>
        <fullName evidence="7">Uncharacterized protein</fullName>
    </submittedName>
</protein>
<evidence type="ECO:0000256" key="2">
    <source>
        <dbReference type="ARBA" id="ARBA00022692"/>
    </source>
</evidence>
<name>A0A168B5S3_CORFA</name>
<feature type="compositionally biased region" description="Basic and acidic residues" evidence="5">
    <location>
        <begin position="214"/>
        <end position="227"/>
    </location>
</feature>
<keyword evidence="4 6" id="KW-0472">Membrane</keyword>
<sequence length="292" mass="29540">MYSHAAPSATQPQDLPPLIRKQPTTTLASSVMMLVASGGGGGASYYNGVWKNTFLADETAAIYCPLSALAGARCRPASAGAPSPQRSGITAAAPQATRPSGSPASGASPTVGLVDVTAGSTTTRQSGTVPFGGMTAGAPTLQLNFRPQDVGSTSSTAASATDSSSDTKSSSSSSSPSLGGGAIAGIVVGIVVLLAAVGAALLFFILRRRRRRGDETKTDGHVLDGKDSSPASAANGGGYEKAELAGSGAQTHTELDTQQSQPHPFELEGSSAQPTHYVEMDSPDHPQELRQR</sequence>
<evidence type="ECO:0000256" key="1">
    <source>
        <dbReference type="ARBA" id="ARBA00004167"/>
    </source>
</evidence>
<evidence type="ECO:0000313" key="7">
    <source>
        <dbReference type="EMBL" id="OAA69657.1"/>
    </source>
</evidence>
<dbReference type="STRING" id="1081104.A0A168B5S3"/>
<feature type="region of interest" description="Disordered" evidence="5">
    <location>
        <begin position="75"/>
        <end position="113"/>
    </location>
</feature>
<dbReference type="EMBL" id="AZHB01000005">
    <property type="protein sequence ID" value="OAA69657.1"/>
    <property type="molecule type" value="Genomic_DNA"/>
</dbReference>
<evidence type="ECO:0000256" key="6">
    <source>
        <dbReference type="SAM" id="Phobius"/>
    </source>
</evidence>
<organism evidence="7 8">
    <name type="scientific">Cordyceps fumosorosea (strain ARSEF 2679)</name>
    <name type="common">Isaria fumosorosea</name>
    <dbReference type="NCBI Taxonomy" id="1081104"/>
    <lineage>
        <taxon>Eukaryota</taxon>
        <taxon>Fungi</taxon>
        <taxon>Dikarya</taxon>
        <taxon>Ascomycota</taxon>
        <taxon>Pezizomycotina</taxon>
        <taxon>Sordariomycetes</taxon>
        <taxon>Hypocreomycetidae</taxon>
        <taxon>Hypocreales</taxon>
        <taxon>Cordycipitaceae</taxon>
        <taxon>Cordyceps</taxon>
    </lineage>
</organism>
<dbReference type="PANTHER" id="PTHR15549:SF26">
    <property type="entry name" value="AXIAL BUDDING PATTERN PROTEIN 2-RELATED"/>
    <property type="match status" value="1"/>
</dbReference>
<proteinExistence type="predicted"/>
<dbReference type="GeneID" id="30019219"/>
<dbReference type="Proteomes" id="UP000076744">
    <property type="component" value="Unassembled WGS sequence"/>
</dbReference>
<evidence type="ECO:0000256" key="4">
    <source>
        <dbReference type="ARBA" id="ARBA00023136"/>
    </source>
</evidence>
<evidence type="ECO:0000256" key="3">
    <source>
        <dbReference type="ARBA" id="ARBA00022989"/>
    </source>
</evidence>
<keyword evidence="2 6" id="KW-0812">Transmembrane</keyword>
<feature type="region of interest" description="Disordered" evidence="5">
    <location>
        <begin position="144"/>
        <end position="178"/>
    </location>
</feature>
<dbReference type="GO" id="GO:0016020">
    <property type="term" value="C:membrane"/>
    <property type="evidence" value="ECO:0007669"/>
    <property type="project" value="UniProtKB-SubCell"/>
</dbReference>
<keyword evidence="8" id="KW-1185">Reference proteome</keyword>
<feature type="compositionally biased region" description="Basic and acidic residues" evidence="5">
    <location>
        <begin position="278"/>
        <end position="292"/>
    </location>
</feature>
<evidence type="ECO:0000313" key="8">
    <source>
        <dbReference type="Proteomes" id="UP000076744"/>
    </source>
</evidence>
<reference evidence="7 8" key="1">
    <citation type="journal article" date="2016" name="Genome Biol. Evol.">
        <title>Divergent and convergent evolution of fungal pathogenicity.</title>
        <authorList>
            <person name="Shang Y."/>
            <person name="Xiao G."/>
            <person name="Zheng P."/>
            <person name="Cen K."/>
            <person name="Zhan S."/>
            <person name="Wang C."/>
        </authorList>
    </citation>
    <scope>NUCLEOTIDE SEQUENCE [LARGE SCALE GENOMIC DNA]</scope>
    <source>
        <strain evidence="7 8">ARSEF 2679</strain>
    </source>
</reference>
<evidence type="ECO:0000256" key="5">
    <source>
        <dbReference type="SAM" id="MobiDB-lite"/>
    </source>
</evidence>
<feature type="compositionally biased region" description="Low complexity" evidence="5">
    <location>
        <begin position="152"/>
        <end position="177"/>
    </location>
</feature>
<accession>A0A168B5S3</accession>
<gene>
    <name evidence="7" type="ORF">ISF_02927</name>
</gene>
<dbReference type="PANTHER" id="PTHR15549">
    <property type="entry name" value="PAIRED IMMUNOGLOBULIN-LIKE TYPE 2 RECEPTOR"/>
    <property type="match status" value="1"/>
</dbReference>
<comment type="caution">
    <text evidence="7">The sequence shown here is derived from an EMBL/GenBank/DDBJ whole genome shotgun (WGS) entry which is preliminary data.</text>
</comment>
<feature type="transmembrane region" description="Helical" evidence="6">
    <location>
        <begin position="178"/>
        <end position="206"/>
    </location>
</feature>
<feature type="compositionally biased region" description="Low complexity" evidence="5">
    <location>
        <begin position="99"/>
        <end position="109"/>
    </location>
</feature>
<dbReference type="GO" id="GO:0071944">
    <property type="term" value="C:cell periphery"/>
    <property type="evidence" value="ECO:0007669"/>
    <property type="project" value="UniProtKB-ARBA"/>
</dbReference>
<feature type="region of interest" description="Disordered" evidence="5">
    <location>
        <begin position="214"/>
        <end position="292"/>
    </location>
</feature>
<dbReference type="RefSeq" id="XP_018706261.1">
    <property type="nucleotide sequence ID" value="XM_018846533.1"/>
</dbReference>
<dbReference type="InterPro" id="IPR051694">
    <property type="entry name" value="Immunoregulatory_rcpt-like"/>
</dbReference>